<evidence type="ECO:0000256" key="8">
    <source>
        <dbReference type="HAMAP-Rule" id="MF_00009"/>
    </source>
</evidence>
<dbReference type="GO" id="GO:0005737">
    <property type="term" value="C:cytoplasm"/>
    <property type="evidence" value="ECO:0007669"/>
    <property type="project" value="UniProtKB-SubCell"/>
</dbReference>
<sequence>MDAHPPEVAIQIATESPHPEPEDLCRWAEAALEGKGGEVSLRLVDETEITDLNTRYRRQAKATNVLSFPFDAPPGVDLDFLGDVVICAPVVNLEAERQDKTPEAHWAHMVVHGVLHLRGFDHIDPDEAEIMEAREREILARLGFPDPYQTEEPTSS</sequence>
<dbReference type="RefSeq" id="WP_286293491.1">
    <property type="nucleotide sequence ID" value="NZ_AP024718.1"/>
</dbReference>
<dbReference type="NCBIfam" id="TIGR00043">
    <property type="entry name" value="rRNA maturation RNase YbeY"/>
    <property type="match status" value="1"/>
</dbReference>
<dbReference type="SUPFAM" id="SSF55486">
    <property type="entry name" value="Metalloproteases ('zincins'), catalytic domain"/>
    <property type="match status" value="1"/>
</dbReference>
<comment type="function">
    <text evidence="8">Single strand-specific metallo-endoribonuclease involved in late-stage 70S ribosome quality control and in maturation of the 3' terminus of the 16S rRNA.</text>
</comment>
<keyword evidence="3 8" id="KW-0540">Nuclease</keyword>
<evidence type="ECO:0000313" key="9">
    <source>
        <dbReference type="EMBL" id="BCX88374.1"/>
    </source>
</evidence>
<evidence type="ECO:0000256" key="3">
    <source>
        <dbReference type="ARBA" id="ARBA00022722"/>
    </source>
</evidence>
<dbReference type="GO" id="GO:0004222">
    <property type="term" value="F:metalloendopeptidase activity"/>
    <property type="evidence" value="ECO:0007669"/>
    <property type="project" value="InterPro"/>
</dbReference>
<evidence type="ECO:0000256" key="5">
    <source>
        <dbReference type="ARBA" id="ARBA00022759"/>
    </source>
</evidence>
<dbReference type="GO" id="GO:0006364">
    <property type="term" value="P:rRNA processing"/>
    <property type="evidence" value="ECO:0007669"/>
    <property type="project" value="UniProtKB-UniRule"/>
</dbReference>
<keyword evidence="8" id="KW-0963">Cytoplasm</keyword>
<feature type="binding site" evidence="8">
    <location>
        <position position="122"/>
    </location>
    <ligand>
        <name>Zn(2+)</name>
        <dbReference type="ChEBI" id="CHEBI:29105"/>
        <note>catalytic</note>
    </ligand>
</feature>
<comment type="similarity">
    <text evidence="1 8">Belongs to the endoribonuclease YbeY family.</text>
</comment>
<dbReference type="InterPro" id="IPR023091">
    <property type="entry name" value="MetalPrtase_cat_dom_sf_prd"/>
</dbReference>
<dbReference type="PANTHER" id="PTHR46986">
    <property type="entry name" value="ENDORIBONUCLEASE YBEY, CHLOROPLASTIC"/>
    <property type="match status" value="1"/>
</dbReference>
<proteinExistence type="inferred from homology"/>
<keyword evidence="2 8" id="KW-0690">Ribosome biogenesis</keyword>
<dbReference type="Gene3D" id="3.40.390.30">
    <property type="entry name" value="Metalloproteases ('zincins'), catalytic domain"/>
    <property type="match status" value="1"/>
</dbReference>
<feature type="binding site" evidence="8">
    <location>
        <position position="116"/>
    </location>
    <ligand>
        <name>Zn(2+)</name>
        <dbReference type="ChEBI" id="CHEBI:29105"/>
        <note>catalytic</note>
    </ligand>
</feature>
<dbReference type="EC" id="3.1.-.-" evidence="8"/>
<dbReference type="AlphaFoldDB" id="A0AAU9D089"/>
<dbReference type="GO" id="GO:0008270">
    <property type="term" value="F:zinc ion binding"/>
    <property type="evidence" value="ECO:0007669"/>
    <property type="project" value="UniProtKB-UniRule"/>
</dbReference>
<reference evidence="10" key="1">
    <citation type="journal article" date="2024" name="Int. J. Syst. Evol. Microbiol.">
        <title>Methylomarinovum tepidoasis sp. nov., a moderately thermophilic methanotroph of the family Methylothermaceae isolated from a deep-sea hydrothermal field.</title>
        <authorList>
            <person name="Hirayama H."/>
            <person name="Takaki Y."/>
            <person name="Abe M."/>
            <person name="Miyazaki M."/>
            <person name="Uematsu K."/>
            <person name="Matsui Y."/>
            <person name="Takai K."/>
        </authorList>
    </citation>
    <scope>NUCLEOTIDE SEQUENCE [LARGE SCALE GENOMIC DNA]</scope>
    <source>
        <strain evidence="10">IN45</strain>
    </source>
</reference>
<protein>
    <recommendedName>
        <fullName evidence="8">Endoribonuclease YbeY</fullName>
        <ecNumber evidence="8">3.1.-.-</ecNumber>
    </recommendedName>
</protein>
<dbReference type="Pfam" id="PF02130">
    <property type="entry name" value="YbeY"/>
    <property type="match status" value="1"/>
</dbReference>
<evidence type="ECO:0000256" key="2">
    <source>
        <dbReference type="ARBA" id="ARBA00022517"/>
    </source>
</evidence>
<dbReference type="PANTHER" id="PTHR46986:SF1">
    <property type="entry name" value="ENDORIBONUCLEASE YBEY, CHLOROPLASTIC"/>
    <property type="match status" value="1"/>
</dbReference>
<gene>
    <name evidence="8" type="primary">ybeY</name>
    <name evidence="9" type="ORF">MIN45_P0743</name>
</gene>
<evidence type="ECO:0000256" key="1">
    <source>
        <dbReference type="ARBA" id="ARBA00010875"/>
    </source>
</evidence>
<keyword evidence="5 8" id="KW-0255">Endonuclease</keyword>
<dbReference type="KEGG" id="meiy:MIN45_P0743"/>
<keyword evidence="4 8" id="KW-0479">Metal-binding</keyword>
<evidence type="ECO:0000256" key="6">
    <source>
        <dbReference type="ARBA" id="ARBA00022801"/>
    </source>
</evidence>
<comment type="subcellular location">
    <subcellularLocation>
        <location evidence="8">Cytoplasm</location>
    </subcellularLocation>
</comment>
<comment type="cofactor">
    <cofactor evidence="8">
        <name>Zn(2+)</name>
        <dbReference type="ChEBI" id="CHEBI:29105"/>
    </cofactor>
    <text evidence="8">Binds 1 zinc ion.</text>
</comment>
<keyword evidence="6 8" id="KW-0378">Hydrolase</keyword>
<evidence type="ECO:0000256" key="4">
    <source>
        <dbReference type="ARBA" id="ARBA00022723"/>
    </source>
</evidence>
<name>A0AAU9D089_9GAMM</name>
<evidence type="ECO:0000256" key="7">
    <source>
        <dbReference type="ARBA" id="ARBA00022833"/>
    </source>
</evidence>
<dbReference type="GO" id="GO:0004521">
    <property type="term" value="F:RNA endonuclease activity"/>
    <property type="evidence" value="ECO:0007669"/>
    <property type="project" value="UniProtKB-UniRule"/>
</dbReference>
<dbReference type="Proteomes" id="UP001321450">
    <property type="component" value="Chromosome"/>
</dbReference>
<dbReference type="InterPro" id="IPR002036">
    <property type="entry name" value="YbeY"/>
</dbReference>
<feature type="binding site" evidence="8">
    <location>
        <position position="112"/>
    </location>
    <ligand>
        <name>Zn(2+)</name>
        <dbReference type="ChEBI" id="CHEBI:29105"/>
        <note>catalytic</note>
    </ligand>
</feature>
<keyword evidence="10" id="KW-1185">Reference proteome</keyword>
<dbReference type="HAMAP" id="MF_00009">
    <property type="entry name" value="Endoribonucl_YbeY"/>
    <property type="match status" value="1"/>
</dbReference>
<dbReference type="EMBL" id="AP024718">
    <property type="protein sequence ID" value="BCX88374.1"/>
    <property type="molecule type" value="Genomic_DNA"/>
</dbReference>
<keyword evidence="8" id="KW-0698">rRNA processing</keyword>
<evidence type="ECO:0000313" key="10">
    <source>
        <dbReference type="Proteomes" id="UP001321450"/>
    </source>
</evidence>
<organism evidence="9 10">
    <name type="scientific">Methylomarinovum tepidoasis</name>
    <dbReference type="NCBI Taxonomy" id="2840183"/>
    <lineage>
        <taxon>Bacteria</taxon>
        <taxon>Pseudomonadati</taxon>
        <taxon>Pseudomonadota</taxon>
        <taxon>Gammaproteobacteria</taxon>
        <taxon>Methylococcales</taxon>
        <taxon>Methylothermaceae</taxon>
        <taxon>Methylomarinovum</taxon>
    </lineage>
</organism>
<accession>A0AAU9D089</accession>
<keyword evidence="7 8" id="KW-0862">Zinc</keyword>